<dbReference type="EMBL" id="CAJNOR010004188">
    <property type="protein sequence ID" value="CAF1482240.1"/>
    <property type="molecule type" value="Genomic_DNA"/>
</dbReference>
<dbReference type="PANTHER" id="PTHR24243">
    <property type="entry name" value="G-PROTEIN COUPLED RECEPTOR"/>
    <property type="match status" value="1"/>
</dbReference>
<accession>A0A815RTE6</accession>
<feature type="transmembrane region" description="Helical" evidence="8">
    <location>
        <begin position="249"/>
        <end position="270"/>
    </location>
</feature>
<comment type="caution">
    <text evidence="10">The sequence shown here is derived from an EMBL/GenBank/DDBJ whole genome shotgun (WGS) entry which is preliminary data.</text>
</comment>
<comment type="subcellular location">
    <subcellularLocation>
        <location evidence="1">Membrane</location>
        <topology evidence="1">Multi-pass membrane protein</topology>
    </subcellularLocation>
</comment>
<feature type="domain" description="G-protein coupled receptors family 1 profile" evidence="9">
    <location>
        <begin position="40"/>
        <end position="308"/>
    </location>
</feature>
<dbReference type="PRINTS" id="PR00237">
    <property type="entry name" value="GPCRRHODOPSN"/>
</dbReference>
<dbReference type="Pfam" id="PF00001">
    <property type="entry name" value="7tm_1"/>
    <property type="match status" value="1"/>
</dbReference>
<evidence type="ECO:0000259" key="9">
    <source>
        <dbReference type="PROSITE" id="PS50262"/>
    </source>
</evidence>
<evidence type="ECO:0000256" key="8">
    <source>
        <dbReference type="SAM" id="Phobius"/>
    </source>
</evidence>
<reference evidence="10" key="1">
    <citation type="submission" date="2021-02" db="EMBL/GenBank/DDBJ databases">
        <authorList>
            <person name="Nowell W R."/>
        </authorList>
    </citation>
    <scope>NUCLEOTIDE SEQUENCE</scope>
</reference>
<evidence type="ECO:0000256" key="1">
    <source>
        <dbReference type="ARBA" id="ARBA00004141"/>
    </source>
</evidence>
<evidence type="ECO:0000256" key="3">
    <source>
        <dbReference type="ARBA" id="ARBA00022989"/>
    </source>
</evidence>
<keyword evidence="4" id="KW-0297">G-protein coupled receptor</keyword>
<evidence type="ECO:0000313" key="10">
    <source>
        <dbReference type="EMBL" id="CAF1482240.1"/>
    </source>
</evidence>
<dbReference type="SUPFAM" id="SSF81321">
    <property type="entry name" value="Family A G protein-coupled receptor-like"/>
    <property type="match status" value="1"/>
</dbReference>
<keyword evidence="6" id="KW-0675">Receptor</keyword>
<evidence type="ECO:0000313" key="11">
    <source>
        <dbReference type="Proteomes" id="UP000663828"/>
    </source>
</evidence>
<feature type="transmembrane region" description="Helical" evidence="8">
    <location>
        <begin position="282"/>
        <end position="307"/>
    </location>
</feature>
<feature type="transmembrane region" description="Helical" evidence="8">
    <location>
        <begin position="60"/>
        <end position="82"/>
    </location>
</feature>
<dbReference type="PROSITE" id="PS50262">
    <property type="entry name" value="G_PROTEIN_RECEP_F1_2"/>
    <property type="match status" value="1"/>
</dbReference>
<feature type="transmembrane region" description="Helical" evidence="8">
    <location>
        <begin position="140"/>
        <end position="160"/>
    </location>
</feature>
<evidence type="ECO:0000256" key="7">
    <source>
        <dbReference type="ARBA" id="ARBA00023224"/>
    </source>
</evidence>
<dbReference type="Gene3D" id="1.20.1070.10">
    <property type="entry name" value="Rhodopsin 7-helix transmembrane proteins"/>
    <property type="match status" value="1"/>
</dbReference>
<evidence type="ECO:0000256" key="5">
    <source>
        <dbReference type="ARBA" id="ARBA00023136"/>
    </source>
</evidence>
<keyword evidence="2 8" id="KW-0812">Transmembrane</keyword>
<proteinExistence type="predicted"/>
<evidence type="ECO:0000256" key="2">
    <source>
        <dbReference type="ARBA" id="ARBA00022692"/>
    </source>
</evidence>
<dbReference type="InterPro" id="IPR017452">
    <property type="entry name" value="GPCR_Rhodpsn_7TM"/>
</dbReference>
<keyword evidence="11" id="KW-1185">Reference proteome</keyword>
<dbReference type="GO" id="GO:0005886">
    <property type="term" value="C:plasma membrane"/>
    <property type="evidence" value="ECO:0007669"/>
    <property type="project" value="TreeGrafter"/>
</dbReference>
<feature type="transmembrane region" description="Helical" evidence="8">
    <location>
        <begin position="190"/>
        <end position="213"/>
    </location>
</feature>
<keyword evidence="3 8" id="KW-1133">Transmembrane helix</keyword>
<protein>
    <recommendedName>
        <fullName evidence="9">G-protein coupled receptors family 1 profile domain-containing protein</fullName>
    </recommendedName>
</protein>
<dbReference type="InterPro" id="IPR000276">
    <property type="entry name" value="GPCR_Rhodpsn"/>
</dbReference>
<sequence length="377" mass="43447">MSNSSSSFSVLTPLDLTYISASMDIYLYGYTLVMCIGLIGNICQIITFSQKFMQSLSTGILFLAMSISDTIYILQCLYVVIVYGFRIPDRSNYGQTCRFRHFMNYLSTNFSAWMLTTITCDRWIRSRYSVKAKQICRPRIAVYAIIVALTFDCVLNFHLLTPMFGQIAPGVTTNCGANRSYPIYTYFYTYFWPIIVTLSVTIIPACIMVYFLISIAHTIKTRRNRIQPIGPTAANPHERRRAHYLHRQMLILMFATLILFFLTTIPVALFRLTFSIFNIQQSFSFSLLLASAFGLITTINYSLNFYLHSLTSNLFRKQFLLCFPCVITITSRKQNRNLETGNSVQRYMTRAPQGTITQLMQQQLYRNETDLNCTTMT</sequence>
<organism evidence="10 11">
    <name type="scientific">Adineta ricciae</name>
    <name type="common">Rotifer</name>
    <dbReference type="NCBI Taxonomy" id="249248"/>
    <lineage>
        <taxon>Eukaryota</taxon>
        <taxon>Metazoa</taxon>
        <taxon>Spiralia</taxon>
        <taxon>Gnathifera</taxon>
        <taxon>Rotifera</taxon>
        <taxon>Eurotatoria</taxon>
        <taxon>Bdelloidea</taxon>
        <taxon>Adinetida</taxon>
        <taxon>Adinetidae</taxon>
        <taxon>Adineta</taxon>
    </lineage>
</organism>
<keyword evidence="7" id="KW-0807">Transducer</keyword>
<dbReference type="PANTHER" id="PTHR24243:SF233">
    <property type="entry name" value="THYROTROPIN-RELEASING HORMONE RECEPTOR"/>
    <property type="match status" value="1"/>
</dbReference>
<gene>
    <name evidence="10" type="ORF">XAT740_LOCUS38598</name>
</gene>
<dbReference type="GO" id="GO:0004930">
    <property type="term" value="F:G protein-coupled receptor activity"/>
    <property type="evidence" value="ECO:0007669"/>
    <property type="project" value="UniProtKB-KW"/>
</dbReference>
<dbReference type="Proteomes" id="UP000663828">
    <property type="component" value="Unassembled WGS sequence"/>
</dbReference>
<evidence type="ECO:0000256" key="4">
    <source>
        <dbReference type="ARBA" id="ARBA00023040"/>
    </source>
</evidence>
<name>A0A815RTE6_ADIRI</name>
<evidence type="ECO:0000256" key="6">
    <source>
        <dbReference type="ARBA" id="ARBA00023170"/>
    </source>
</evidence>
<keyword evidence="5 8" id="KW-0472">Membrane</keyword>
<dbReference type="AlphaFoldDB" id="A0A815RTE6"/>
<feature type="transmembrane region" description="Helical" evidence="8">
    <location>
        <begin position="25"/>
        <end position="48"/>
    </location>
</feature>